<dbReference type="AlphaFoldDB" id="A0A0J7JZ08"/>
<comment type="caution">
    <text evidence="1">The sequence shown here is derived from an EMBL/GenBank/DDBJ whole genome shotgun (WGS) entry which is preliminary data.</text>
</comment>
<proteinExistence type="predicted"/>
<protein>
    <submittedName>
        <fullName evidence="1">F-box only protein 21</fullName>
    </submittedName>
</protein>
<gene>
    <name evidence="1" type="ORF">RF55_20050</name>
</gene>
<dbReference type="EMBL" id="LBMM01019858">
    <property type="protein sequence ID" value="KMQ83433.1"/>
    <property type="molecule type" value="Genomic_DNA"/>
</dbReference>
<accession>A0A0J7JZ08</accession>
<dbReference type="PaxDb" id="67767-A0A0J7JZ08"/>
<evidence type="ECO:0000313" key="1">
    <source>
        <dbReference type="EMBL" id="KMQ83433.1"/>
    </source>
</evidence>
<evidence type="ECO:0000313" key="2">
    <source>
        <dbReference type="Proteomes" id="UP000036403"/>
    </source>
</evidence>
<feature type="non-terminal residue" evidence="1">
    <location>
        <position position="52"/>
    </location>
</feature>
<sequence length="52" mass="6202">MAMMCLLEEIIAIILGYKDISVEDIINFRSMGKQFRWTAKYERTIGKRSFRK</sequence>
<keyword evidence="2" id="KW-1185">Reference proteome</keyword>
<reference evidence="1 2" key="1">
    <citation type="submission" date="2015-04" db="EMBL/GenBank/DDBJ databases">
        <title>Lasius niger genome sequencing.</title>
        <authorList>
            <person name="Konorov E.A."/>
            <person name="Nikitin M.A."/>
            <person name="Kirill M.V."/>
            <person name="Chang P."/>
        </authorList>
    </citation>
    <scope>NUCLEOTIDE SEQUENCE [LARGE SCALE GENOMIC DNA]</scope>
    <source>
        <tissue evidence="1">Whole</tissue>
    </source>
</reference>
<dbReference type="Proteomes" id="UP000036403">
    <property type="component" value="Unassembled WGS sequence"/>
</dbReference>
<organism evidence="1 2">
    <name type="scientific">Lasius niger</name>
    <name type="common">Black garden ant</name>
    <dbReference type="NCBI Taxonomy" id="67767"/>
    <lineage>
        <taxon>Eukaryota</taxon>
        <taxon>Metazoa</taxon>
        <taxon>Ecdysozoa</taxon>
        <taxon>Arthropoda</taxon>
        <taxon>Hexapoda</taxon>
        <taxon>Insecta</taxon>
        <taxon>Pterygota</taxon>
        <taxon>Neoptera</taxon>
        <taxon>Endopterygota</taxon>
        <taxon>Hymenoptera</taxon>
        <taxon>Apocrita</taxon>
        <taxon>Aculeata</taxon>
        <taxon>Formicoidea</taxon>
        <taxon>Formicidae</taxon>
        <taxon>Formicinae</taxon>
        <taxon>Lasius</taxon>
        <taxon>Lasius</taxon>
    </lineage>
</organism>
<name>A0A0J7JZ08_LASNI</name>